<accession>A0A432ZHN1</accession>
<reference evidence="4 5" key="1">
    <citation type="journal article" date="2011" name="Front. Microbiol.">
        <title>Genomic signatures of strain selection and enhancement in Bacillus atrophaeus var. globigii, a historical biowarfare simulant.</title>
        <authorList>
            <person name="Gibbons H.S."/>
            <person name="Broomall S.M."/>
            <person name="McNew L.A."/>
            <person name="Daligault H."/>
            <person name="Chapman C."/>
            <person name="Bruce D."/>
            <person name="Karavis M."/>
            <person name="Krepps M."/>
            <person name="McGregor P.A."/>
            <person name="Hong C."/>
            <person name="Park K.H."/>
            <person name="Akmal A."/>
            <person name="Feldman A."/>
            <person name="Lin J.S."/>
            <person name="Chang W.E."/>
            <person name="Higgs B.W."/>
            <person name="Demirev P."/>
            <person name="Lindquist J."/>
            <person name="Liem A."/>
            <person name="Fochler E."/>
            <person name="Read T.D."/>
            <person name="Tapia R."/>
            <person name="Johnson S."/>
            <person name="Bishop-Lilly K.A."/>
            <person name="Detter C."/>
            <person name="Han C."/>
            <person name="Sozhamannan S."/>
            <person name="Rosenzweig C.N."/>
            <person name="Skowronski E.W."/>
        </authorList>
    </citation>
    <scope>NUCLEOTIDE SEQUENCE [LARGE SCALE GENOMIC DNA]</scope>
    <source>
        <strain evidence="4 5">CL-SP19</strain>
    </source>
</reference>
<name>A0A432ZHN1_9GAMM</name>
<dbReference type="RefSeq" id="WP_126783667.1">
    <property type="nucleotide sequence ID" value="NZ_PIQF01000001.1"/>
</dbReference>
<proteinExistence type="inferred from homology"/>
<comment type="similarity">
    <text evidence="2">Belongs to the dGTPase family. Type 2 subfamily.</text>
</comment>
<dbReference type="EMBL" id="PIQF01000001">
    <property type="protein sequence ID" value="RUO77394.1"/>
    <property type="molecule type" value="Genomic_DNA"/>
</dbReference>
<dbReference type="InterPro" id="IPR026875">
    <property type="entry name" value="PHydrolase_assoc_dom"/>
</dbReference>
<dbReference type="InterPro" id="IPR006261">
    <property type="entry name" value="dGTPase"/>
</dbReference>
<dbReference type="GO" id="GO:0008832">
    <property type="term" value="F:dGTPase activity"/>
    <property type="evidence" value="ECO:0007669"/>
    <property type="project" value="TreeGrafter"/>
</dbReference>
<gene>
    <name evidence="4" type="ORF">CWI81_02615</name>
</gene>
<comment type="caution">
    <text evidence="4">The sequence shown here is derived from an EMBL/GenBank/DDBJ whole genome shotgun (WGS) entry which is preliminary data.</text>
</comment>
<evidence type="ECO:0000313" key="5">
    <source>
        <dbReference type="Proteomes" id="UP000287908"/>
    </source>
</evidence>
<dbReference type="Pfam" id="PF13286">
    <property type="entry name" value="HD_assoc"/>
    <property type="match status" value="1"/>
</dbReference>
<dbReference type="InterPro" id="IPR003607">
    <property type="entry name" value="HD/PDEase_dom"/>
</dbReference>
<dbReference type="PANTHER" id="PTHR11373">
    <property type="entry name" value="DEOXYNUCLEOSIDE TRIPHOSPHATE TRIPHOSPHOHYDROLASE"/>
    <property type="match status" value="1"/>
</dbReference>
<dbReference type="SUPFAM" id="SSF109604">
    <property type="entry name" value="HD-domain/PDEase-like"/>
    <property type="match status" value="1"/>
</dbReference>
<protein>
    <recommendedName>
        <fullName evidence="2">Deoxyguanosinetriphosphate triphosphohydrolase-like protein</fullName>
    </recommendedName>
</protein>
<sequence>MHISESWFERIHGSVSAERAGDTRNPFQKDKARILHSAAFRRLQAKTQVMYIGMHDFPRTRLTHSLEASQIGSSLVVHFQYHQSDLARDLKLSEPLIESLCLAHDIGHPPYGHGGEIALNYMMRHHGGFEGNGQTFRIVTQLEAYTPSAGMNLSRRSLLGLLKYPVTMNQACRQTLPSDISDFRHLPTRDWLPAKALYDDDQTALSWVLKVLSDSDKQQLQTFSMAPSASTHGQSQFKSVDASIMELADDIAYGVHDLEDAIVVGLINRELWMAQMFDLLQELEQQLSDFNATELTDQLFSEQHYKRKRAIGGLVNRLLTSARLETYSAQFKEPLLQYEANLGSPEQQLLNALKQFIFRFVIRKPEMQVQEFKGQQVVMELFDALSVDPERLLPENTKHRYLLEKDKLDEGKAGNPQRVIADYLAGMTDAYAAKLHQEMFSARIIG</sequence>
<evidence type="ECO:0000256" key="1">
    <source>
        <dbReference type="ARBA" id="ARBA00022801"/>
    </source>
</evidence>
<keyword evidence="1 2" id="KW-0378">Hydrolase</keyword>
<dbReference type="InterPro" id="IPR050135">
    <property type="entry name" value="dGTPase-like"/>
</dbReference>
<evidence type="ECO:0000313" key="4">
    <source>
        <dbReference type="EMBL" id="RUO77394.1"/>
    </source>
</evidence>
<dbReference type="InterPro" id="IPR006674">
    <property type="entry name" value="HD_domain"/>
</dbReference>
<dbReference type="GO" id="GO:0006203">
    <property type="term" value="P:dGTP catabolic process"/>
    <property type="evidence" value="ECO:0007669"/>
    <property type="project" value="TreeGrafter"/>
</dbReference>
<dbReference type="Gene3D" id="1.10.3210.10">
    <property type="entry name" value="Hypothetical protein af1432"/>
    <property type="match status" value="1"/>
</dbReference>
<evidence type="ECO:0000259" key="3">
    <source>
        <dbReference type="PROSITE" id="PS51831"/>
    </source>
</evidence>
<feature type="domain" description="HD" evidence="3">
    <location>
        <begin position="61"/>
        <end position="254"/>
    </location>
</feature>
<dbReference type="NCBIfam" id="NF041026">
    <property type="entry name" value="antiphage_dGTPase"/>
    <property type="match status" value="1"/>
</dbReference>
<dbReference type="InterPro" id="IPR023023">
    <property type="entry name" value="dNTPase_2"/>
</dbReference>
<dbReference type="HAMAP" id="MF_01212">
    <property type="entry name" value="dGTPase_type2"/>
    <property type="match status" value="1"/>
</dbReference>
<organism evidence="4 5">
    <name type="scientific">Idiomarina seosinensis</name>
    <dbReference type="NCBI Taxonomy" id="281739"/>
    <lineage>
        <taxon>Bacteria</taxon>
        <taxon>Pseudomonadati</taxon>
        <taxon>Pseudomonadota</taxon>
        <taxon>Gammaproteobacteria</taxon>
        <taxon>Alteromonadales</taxon>
        <taxon>Idiomarinaceae</taxon>
        <taxon>Idiomarina</taxon>
    </lineage>
</organism>
<dbReference type="PANTHER" id="PTHR11373:SF40">
    <property type="entry name" value="DEOXYGUANOSINETRIPHOSPHATE TRIPHOSPHOHYDROLASE-LIKE PROTEIN 2"/>
    <property type="match status" value="1"/>
</dbReference>
<dbReference type="NCBIfam" id="TIGR01353">
    <property type="entry name" value="dGTP_triPase"/>
    <property type="match status" value="1"/>
</dbReference>
<dbReference type="PROSITE" id="PS51831">
    <property type="entry name" value="HD"/>
    <property type="match status" value="1"/>
</dbReference>
<dbReference type="Proteomes" id="UP000287908">
    <property type="component" value="Unassembled WGS sequence"/>
</dbReference>
<dbReference type="NCBIfam" id="NF003701">
    <property type="entry name" value="PRK05318.1"/>
    <property type="match status" value="1"/>
</dbReference>
<dbReference type="OrthoDB" id="9803619at2"/>
<keyword evidence="5" id="KW-1185">Reference proteome</keyword>
<dbReference type="AlphaFoldDB" id="A0A432ZHN1"/>
<evidence type="ECO:0000256" key="2">
    <source>
        <dbReference type="HAMAP-Rule" id="MF_01212"/>
    </source>
</evidence>
<dbReference type="CDD" id="cd00077">
    <property type="entry name" value="HDc"/>
    <property type="match status" value="1"/>
</dbReference>
<dbReference type="SMART" id="SM00471">
    <property type="entry name" value="HDc"/>
    <property type="match status" value="1"/>
</dbReference>